<gene>
    <name evidence="2" type="ORF">GF359_10370</name>
</gene>
<proteinExistence type="predicted"/>
<dbReference type="EMBL" id="WJKJ01000343">
    <property type="protein sequence ID" value="MBD3365605.1"/>
    <property type="molecule type" value="Genomic_DNA"/>
</dbReference>
<keyword evidence="1" id="KW-1133">Transmembrane helix</keyword>
<dbReference type="AlphaFoldDB" id="A0A9D5KCJ8"/>
<keyword evidence="1" id="KW-0812">Transmembrane</keyword>
<dbReference type="Proteomes" id="UP000630660">
    <property type="component" value="Unassembled WGS sequence"/>
</dbReference>
<organism evidence="2 3">
    <name type="scientific">candidate division WOR-3 bacterium</name>
    <dbReference type="NCBI Taxonomy" id="2052148"/>
    <lineage>
        <taxon>Bacteria</taxon>
        <taxon>Bacteria division WOR-3</taxon>
    </lineage>
</organism>
<evidence type="ECO:0000313" key="3">
    <source>
        <dbReference type="Proteomes" id="UP000630660"/>
    </source>
</evidence>
<evidence type="ECO:0000313" key="2">
    <source>
        <dbReference type="EMBL" id="MBD3365605.1"/>
    </source>
</evidence>
<feature type="transmembrane region" description="Helical" evidence="1">
    <location>
        <begin position="77"/>
        <end position="100"/>
    </location>
</feature>
<sequence>MKPADDFVGGICTDCLPSFRKQAQKVHEEATNLPEEEKLYDAPADSRMIRHAGIFGVIGVIIDFIDQALSLHDRPSLRMFVYLILLFVFLAVLLCIVLLLSRIGQCVNTP</sequence>
<evidence type="ECO:0000256" key="1">
    <source>
        <dbReference type="SAM" id="Phobius"/>
    </source>
</evidence>
<feature type="transmembrane region" description="Helical" evidence="1">
    <location>
        <begin position="48"/>
        <end position="65"/>
    </location>
</feature>
<name>A0A9D5KCJ8_UNCW3</name>
<protein>
    <recommendedName>
        <fullName evidence="4">Transmembrane protein</fullName>
    </recommendedName>
</protein>
<reference evidence="2" key="1">
    <citation type="submission" date="2019-11" db="EMBL/GenBank/DDBJ databases">
        <title>Microbial mats filling the niche in hypersaline microbial mats.</title>
        <authorList>
            <person name="Wong H.L."/>
            <person name="Macleod F.I."/>
            <person name="White R.A. III"/>
            <person name="Burns B.P."/>
        </authorList>
    </citation>
    <scope>NUCLEOTIDE SEQUENCE</scope>
    <source>
        <strain evidence="2">Bin_327</strain>
    </source>
</reference>
<accession>A0A9D5KCJ8</accession>
<comment type="caution">
    <text evidence="2">The sequence shown here is derived from an EMBL/GenBank/DDBJ whole genome shotgun (WGS) entry which is preliminary data.</text>
</comment>
<keyword evidence="1" id="KW-0472">Membrane</keyword>
<evidence type="ECO:0008006" key="4">
    <source>
        <dbReference type="Google" id="ProtNLM"/>
    </source>
</evidence>